<organism evidence="3 4">
    <name type="scientific">Nocardioides flavus</name>
    <name type="common">ex Wang et al. 2016</name>
    <dbReference type="NCBI Taxonomy" id="2058780"/>
    <lineage>
        <taxon>Bacteria</taxon>
        <taxon>Bacillati</taxon>
        <taxon>Actinomycetota</taxon>
        <taxon>Actinomycetes</taxon>
        <taxon>Propionibacteriales</taxon>
        <taxon>Nocardioidaceae</taxon>
        <taxon>Nocardioides</taxon>
    </lineage>
</organism>
<dbReference type="PROSITE" id="PS50006">
    <property type="entry name" value="FHA_DOMAIN"/>
    <property type="match status" value="1"/>
</dbReference>
<reference evidence="4" key="1">
    <citation type="journal article" date="2019" name="Int. J. Syst. Evol. Microbiol.">
        <title>The Global Catalogue of Microorganisms (GCM) 10K type strain sequencing project: providing services to taxonomists for standard genome sequencing and annotation.</title>
        <authorList>
            <consortium name="The Broad Institute Genomics Platform"/>
            <consortium name="The Broad Institute Genome Sequencing Center for Infectious Disease"/>
            <person name="Wu L."/>
            <person name="Ma J."/>
        </authorList>
    </citation>
    <scope>NUCLEOTIDE SEQUENCE [LARGE SCALE GENOMIC DNA]</scope>
    <source>
        <strain evidence="4">CGMCC 1.12791</strain>
    </source>
</reference>
<keyword evidence="4" id="KW-1185">Reference proteome</keyword>
<keyword evidence="1" id="KW-0597">Phosphoprotein</keyword>
<gene>
    <name evidence="3" type="ORF">GCM10011376_26670</name>
</gene>
<dbReference type="CDD" id="cd22684">
    <property type="entry name" value="FHA_GarA_OdhI-like"/>
    <property type="match status" value="1"/>
</dbReference>
<dbReference type="SUPFAM" id="SSF49879">
    <property type="entry name" value="SMAD/FHA domain"/>
    <property type="match status" value="1"/>
</dbReference>
<dbReference type="InterPro" id="IPR050923">
    <property type="entry name" value="Cell_Proc_Reg/RNA_Proc"/>
</dbReference>
<dbReference type="SMART" id="SM00240">
    <property type="entry name" value="FHA"/>
    <property type="match status" value="1"/>
</dbReference>
<protein>
    <recommendedName>
        <fullName evidence="2">FHA domain-containing protein</fullName>
    </recommendedName>
</protein>
<dbReference type="PANTHER" id="PTHR23308">
    <property type="entry name" value="NUCLEAR INHIBITOR OF PROTEIN PHOSPHATASE-1"/>
    <property type="match status" value="1"/>
</dbReference>
<evidence type="ECO:0000259" key="2">
    <source>
        <dbReference type="PROSITE" id="PS50006"/>
    </source>
</evidence>
<evidence type="ECO:0000313" key="4">
    <source>
        <dbReference type="Proteomes" id="UP000597341"/>
    </source>
</evidence>
<dbReference type="Gene3D" id="2.60.200.20">
    <property type="match status" value="1"/>
</dbReference>
<evidence type="ECO:0000256" key="1">
    <source>
        <dbReference type="ARBA" id="ARBA00022553"/>
    </source>
</evidence>
<comment type="caution">
    <text evidence="3">The sequence shown here is derived from an EMBL/GenBank/DDBJ whole genome shotgun (WGS) entry which is preliminary data.</text>
</comment>
<proteinExistence type="predicted"/>
<dbReference type="InterPro" id="IPR008984">
    <property type="entry name" value="SMAD_FHA_dom_sf"/>
</dbReference>
<evidence type="ECO:0000313" key="3">
    <source>
        <dbReference type="EMBL" id="GHE18057.1"/>
    </source>
</evidence>
<dbReference type="Pfam" id="PF00498">
    <property type="entry name" value="FHA"/>
    <property type="match status" value="1"/>
</dbReference>
<dbReference type="Proteomes" id="UP000597341">
    <property type="component" value="Unassembled WGS sequence"/>
</dbReference>
<dbReference type="Pfam" id="PF13240">
    <property type="entry name" value="Zn_Ribbon_1"/>
    <property type="match status" value="1"/>
</dbReference>
<dbReference type="InterPro" id="IPR000253">
    <property type="entry name" value="FHA_dom"/>
</dbReference>
<accession>A0ABQ3HK45</accession>
<name>A0ABQ3HK45_9ACTN</name>
<sequence>MATVNLNPRLRVERRSVEEFQMPFCTACGRQNPDDARFCAQCGTKLLAGEDTGASPVEPSQAETTATITFGAPDQRESSDRQLSAVDAAAVDALPAGHALLVVQRGPSAGSRFLLDTDVVGAGRHPDSEIFLDDVTVSRRHAEFRRSGNGYTVSDVGSLNGTYVNRDRIDSVELTDGDEVQIGKYRLVFFSSHPAR</sequence>
<dbReference type="InterPro" id="IPR026870">
    <property type="entry name" value="Zinc_ribbon_dom"/>
</dbReference>
<feature type="domain" description="FHA" evidence="2">
    <location>
        <begin position="120"/>
        <end position="169"/>
    </location>
</feature>
<dbReference type="EMBL" id="BNAD01000007">
    <property type="protein sequence ID" value="GHE18057.1"/>
    <property type="molecule type" value="Genomic_DNA"/>
</dbReference>